<dbReference type="InParanoid" id="A0A0H2RI47"/>
<proteinExistence type="predicted"/>
<dbReference type="Proteomes" id="UP000053477">
    <property type="component" value="Unassembled WGS sequence"/>
</dbReference>
<name>A0A0H2RI47_9AGAM</name>
<dbReference type="AlphaFoldDB" id="A0A0H2RI47"/>
<dbReference type="OrthoDB" id="3188871at2759"/>
<organism evidence="1 2">
    <name type="scientific">Schizopora paradoxa</name>
    <dbReference type="NCBI Taxonomy" id="27342"/>
    <lineage>
        <taxon>Eukaryota</taxon>
        <taxon>Fungi</taxon>
        <taxon>Dikarya</taxon>
        <taxon>Basidiomycota</taxon>
        <taxon>Agaricomycotina</taxon>
        <taxon>Agaricomycetes</taxon>
        <taxon>Hymenochaetales</taxon>
        <taxon>Schizoporaceae</taxon>
        <taxon>Schizopora</taxon>
    </lineage>
</organism>
<keyword evidence="2" id="KW-1185">Reference proteome</keyword>
<evidence type="ECO:0000313" key="2">
    <source>
        <dbReference type="Proteomes" id="UP000053477"/>
    </source>
</evidence>
<reference evidence="1 2" key="1">
    <citation type="submission" date="2015-04" db="EMBL/GenBank/DDBJ databases">
        <title>Complete genome sequence of Schizopora paradoxa KUC8140, a cosmopolitan wood degrader in East Asia.</title>
        <authorList>
            <consortium name="DOE Joint Genome Institute"/>
            <person name="Min B."/>
            <person name="Park H."/>
            <person name="Jang Y."/>
            <person name="Kim J.-J."/>
            <person name="Kim K.H."/>
            <person name="Pangilinan J."/>
            <person name="Lipzen A."/>
            <person name="Riley R."/>
            <person name="Grigoriev I.V."/>
            <person name="Spatafora J.W."/>
            <person name="Choi I.-G."/>
        </authorList>
    </citation>
    <scope>NUCLEOTIDE SEQUENCE [LARGE SCALE GENOMIC DNA]</scope>
    <source>
        <strain evidence="1 2">KUC8140</strain>
    </source>
</reference>
<evidence type="ECO:0008006" key="3">
    <source>
        <dbReference type="Google" id="ProtNLM"/>
    </source>
</evidence>
<gene>
    <name evidence="1" type="ORF">SCHPADRAFT_891398</name>
</gene>
<accession>A0A0H2RI47</accession>
<evidence type="ECO:0000313" key="1">
    <source>
        <dbReference type="EMBL" id="KLO11635.1"/>
    </source>
</evidence>
<sequence length="164" mass="17649">MTSDIVLPPTPTWAQERITAIYQAKSGDDFTNAFDAFVSKNVQSIVFNGQTLTRDQYKSQISGEKFLETSATVTFSGTVDSPVSGASSPQDFVGLSFKASVVESIRVHDAAQEHTVQSTIIIEVQSDPSIPVPKPPIRGDVDTRRVFKLTQVLVDQPGAGTSSS</sequence>
<protein>
    <recommendedName>
        <fullName evidence="3">NTF2-like protein</fullName>
    </recommendedName>
</protein>
<dbReference type="EMBL" id="KQ085995">
    <property type="protein sequence ID" value="KLO11635.1"/>
    <property type="molecule type" value="Genomic_DNA"/>
</dbReference>